<dbReference type="AlphaFoldDB" id="A0A1E2VB20"/>
<protein>
    <recommendedName>
        <fullName evidence="6">Flagellar secretion chaperone FliS</fullName>
    </recommendedName>
</protein>
<keyword evidence="7" id="KW-0969">Cilium</keyword>
<evidence type="ECO:0000256" key="5">
    <source>
        <dbReference type="ARBA" id="ARBA00023186"/>
    </source>
</evidence>
<evidence type="ECO:0000313" key="7">
    <source>
        <dbReference type="EMBL" id="ODC04171.1"/>
    </source>
</evidence>
<dbReference type="InterPro" id="IPR003713">
    <property type="entry name" value="FliS"/>
</dbReference>
<dbReference type="RefSeq" id="WP_068999068.1">
    <property type="nucleotide sequence ID" value="NZ_MDTQ01000001.1"/>
</dbReference>
<comment type="similarity">
    <text evidence="2 6">Belongs to the FliS family.</text>
</comment>
<dbReference type="EMBL" id="MDTQ01000001">
    <property type="protein sequence ID" value="ODC04171.1"/>
    <property type="molecule type" value="Genomic_DNA"/>
</dbReference>
<dbReference type="NCBIfam" id="TIGR00208">
    <property type="entry name" value="fliS"/>
    <property type="match status" value="1"/>
</dbReference>
<dbReference type="CDD" id="cd16098">
    <property type="entry name" value="FliS"/>
    <property type="match status" value="1"/>
</dbReference>
<proteinExistence type="inferred from homology"/>
<keyword evidence="5" id="KW-0143">Chaperone</keyword>
<dbReference type="Proteomes" id="UP000094291">
    <property type="component" value="Unassembled WGS sequence"/>
</dbReference>
<dbReference type="GO" id="GO:0071973">
    <property type="term" value="P:bacterial-type flagellum-dependent cell motility"/>
    <property type="evidence" value="ECO:0007669"/>
    <property type="project" value="TreeGrafter"/>
</dbReference>
<keyword evidence="3 6" id="KW-0963">Cytoplasm</keyword>
<dbReference type="GO" id="GO:0005829">
    <property type="term" value="C:cytosol"/>
    <property type="evidence" value="ECO:0007669"/>
    <property type="project" value="UniProtKB-SubCell"/>
</dbReference>
<dbReference type="SUPFAM" id="SSF101116">
    <property type="entry name" value="Flagellar export chaperone FliS"/>
    <property type="match status" value="1"/>
</dbReference>
<dbReference type="PANTHER" id="PTHR34773:SF1">
    <property type="entry name" value="FLAGELLAR SECRETION CHAPERONE FLIS"/>
    <property type="match status" value="1"/>
</dbReference>
<evidence type="ECO:0000256" key="6">
    <source>
        <dbReference type="PIRNR" id="PIRNR039090"/>
    </source>
</evidence>
<evidence type="ECO:0000256" key="2">
    <source>
        <dbReference type="ARBA" id="ARBA00008787"/>
    </source>
</evidence>
<keyword evidence="8" id="KW-1185">Reference proteome</keyword>
<organism evidence="7 8">
    <name type="scientific">Terasakiispira papahanaumokuakeensis</name>
    <dbReference type="NCBI Taxonomy" id="197479"/>
    <lineage>
        <taxon>Bacteria</taxon>
        <taxon>Pseudomonadati</taxon>
        <taxon>Pseudomonadota</taxon>
        <taxon>Gammaproteobacteria</taxon>
        <taxon>Oceanospirillales</taxon>
        <taxon>Terasakiispira</taxon>
    </lineage>
</organism>
<dbReference type="Gene3D" id="1.20.120.340">
    <property type="entry name" value="Flagellar protein FliS"/>
    <property type="match status" value="1"/>
</dbReference>
<dbReference type="OrthoDB" id="9792010at2"/>
<evidence type="ECO:0000256" key="4">
    <source>
        <dbReference type="ARBA" id="ARBA00022795"/>
    </source>
</evidence>
<gene>
    <name evidence="7" type="ORF">BFW38_12180</name>
</gene>
<reference evidence="7 8" key="1">
    <citation type="submission" date="2016-08" db="EMBL/GenBank/DDBJ databases">
        <authorList>
            <person name="Seilhamer J.J."/>
        </authorList>
    </citation>
    <scope>NUCLEOTIDE SEQUENCE [LARGE SCALE GENOMIC DNA]</scope>
    <source>
        <strain evidence="7 8">PH27A</strain>
    </source>
</reference>
<keyword evidence="7" id="KW-0966">Cell projection</keyword>
<dbReference type="Pfam" id="PF02561">
    <property type="entry name" value="FliS"/>
    <property type="match status" value="1"/>
</dbReference>
<comment type="subcellular location">
    <subcellularLocation>
        <location evidence="1 6">Cytoplasm</location>
        <location evidence="1 6">Cytosol</location>
    </subcellularLocation>
</comment>
<dbReference type="InterPro" id="IPR036584">
    <property type="entry name" value="FliS_sf"/>
</dbReference>
<dbReference type="GO" id="GO:0044780">
    <property type="term" value="P:bacterial-type flagellum assembly"/>
    <property type="evidence" value="ECO:0007669"/>
    <property type="project" value="InterPro"/>
</dbReference>
<keyword evidence="4 6" id="KW-1005">Bacterial flagellum biogenesis</keyword>
<evidence type="ECO:0000256" key="3">
    <source>
        <dbReference type="ARBA" id="ARBA00022490"/>
    </source>
</evidence>
<sequence>MSYQKRLLGVQQYVRGSAESQVRDASPYQLILMLMDSALGRLAAARGAIERQDEPLMAQSLQKAQAIINELRNVLDFEQGGEVAQNLHDLYDYFGQQIAKAAAQKKAEPINEVVRLFQPLRDSWVEIRNEAEKALMERDQE</sequence>
<dbReference type="STRING" id="197479.BFW38_12180"/>
<evidence type="ECO:0000256" key="1">
    <source>
        <dbReference type="ARBA" id="ARBA00004514"/>
    </source>
</evidence>
<comment type="caution">
    <text evidence="7">The sequence shown here is derived from an EMBL/GenBank/DDBJ whole genome shotgun (WGS) entry which is preliminary data.</text>
</comment>
<accession>A0A1E2VB20</accession>
<name>A0A1E2VB20_9GAMM</name>
<dbReference type="PANTHER" id="PTHR34773">
    <property type="entry name" value="FLAGELLAR SECRETION CHAPERONE FLIS"/>
    <property type="match status" value="1"/>
</dbReference>
<keyword evidence="7" id="KW-0282">Flagellum</keyword>
<evidence type="ECO:0000313" key="8">
    <source>
        <dbReference type="Proteomes" id="UP000094291"/>
    </source>
</evidence>
<dbReference type="PIRSF" id="PIRSF039090">
    <property type="entry name" value="Flis"/>
    <property type="match status" value="1"/>
</dbReference>